<feature type="region of interest" description="Disordered" evidence="1">
    <location>
        <begin position="1108"/>
        <end position="1296"/>
    </location>
</feature>
<accession>A0AAW0CVQ4</accession>
<dbReference type="PANTHER" id="PTHR33099">
    <property type="entry name" value="FE2OG DIOXYGENASE DOMAIN-CONTAINING PROTEIN"/>
    <property type="match status" value="1"/>
</dbReference>
<gene>
    <name evidence="2" type="ORF">R3P38DRAFT_322572</name>
</gene>
<dbReference type="InterPro" id="IPR017956">
    <property type="entry name" value="AT_hook_DNA-bd_motif"/>
</dbReference>
<dbReference type="EMBL" id="JAWWNJ010000013">
    <property type="protein sequence ID" value="KAK7042648.1"/>
    <property type="molecule type" value="Genomic_DNA"/>
</dbReference>
<feature type="compositionally biased region" description="Acidic residues" evidence="1">
    <location>
        <begin position="1119"/>
        <end position="1146"/>
    </location>
</feature>
<dbReference type="SMART" id="SM00384">
    <property type="entry name" value="AT_hook"/>
    <property type="match status" value="4"/>
</dbReference>
<dbReference type="Proteomes" id="UP001362999">
    <property type="component" value="Unassembled WGS sequence"/>
</dbReference>
<dbReference type="PRINTS" id="PR00929">
    <property type="entry name" value="ATHOOK"/>
</dbReference>
<evidence type="ECO:0000256" key="1">
    <source>
        <dbReference type="SAM" id="MobiDB-lite"/>
    </source>
</evidence>
<dbReference type="PANTHER" id="PTHR33099:SF13">
    <property type="entry name" value="F-BOX DOMAIN-CONTAINING PROTEIN-RELATED"/>
    <property type="match status" value="1"/>
</dbReference>
<evidence type="ECO:0000313" key="3">
    <source>
        <dbReference type="Proteomes" id="UP001362999"/>
    </source>
</evidence>
<sequence length="1296" mass="146055">MKCAKKEHLKPWETDRTFSICPYLNGACLAPASEMDLEEEDVDNESESDSERERERMRRKGYTRSADVDIPSFDEDEDLKPEKFFEKIFSRFNFKGSLIQTQRYSMVQASNPCLELEGIGILGLPPSTDVAQDLLSNSAGMNRLEVPAEKFRITNLDWDSWLRKQTNAICTELAGKKAKPIYKLTKLVLEGATEQSRIPDETTSNGAIASMTVLLPSLFQGGDLTFTHGIQSKTVSFASQSHLFTSIAAAYSVTRSAFSPPTSGYRLSLHYEIHNPENAALSIPPFPDLNQSAQSLRRAMINWKERQDKTSEPLAFFLQRKYLWDGLDFQALAGQDALLMTYLLPLARELNFQLCLVHVELTRILIGRYYPPENLKKVVPSLIDDEEVVDDSDETRAVAVDMDSIPVDLTGFNFRKSGWGGWEYLNGDLDDVEPEKEYEVMEYNIRTDETYHRGVVLLWPMPPDGSEHPVKLSYDPKDACAALFSASSLSEPLSFREKRLLKSLKARYTSKESQRYATRGLYRVAELSKDVQLLKTVLKQNHVAANVHLLGVDLCVSAYQTFGWDALKDFYHDAVRNDTSNPRRQALVDQLGEAAKQRSDLEVVAWCEQQREPILDSLCRSKISEVDWLLDLAASRGMDFMRTKLYPQLIAHRLPPTFWIHFVHRMKDPKIATHVDPTFVHDCTLQASNNLFVVPEKKPKHEGDPWTYDTVKPTKAGLIMEVIRLCIEADTAMACTGIFERMKHAATSGTLSKLCAPWECYAELIRSVDAYLTPAHPAADTFVPFFREAAAYMLAASEKTRTENKLHAECAFVAENLVTLEIAIRRAGVTLLRDCDMPSRNTEEHKLLIQRVHAARDATEAKEATVQILVRRAIDGFDTKTFDGLDASGKTMRTVKDIVDMFQFCAEVGARSEWPHLLARLEVPPRGAPEGEYVSRVLSPFLPLLRDYLESQRLDLETAPFTAFARNVARAFGASVMSQEPKNLLVNVQVGCKSTSRRCNECSELVKFFRGGEQSITFKSPPFWMREHLVEQMEHLKGLGVTYKESKRKTQRIFEIIKPHSMLPAGLVKENERRGKELLAVLGDQAAQRRILGSDYETILAQISRESSGGEINNTADTVGEDEDGDGDEDELEMVDDEEENGEDEDRNPPVKRGRGRPQGSKNKKRALPAADDVEEDEPIAKRKRARPRKSMASEASNSSMILQRREPSSQDDSDVEIIGGIRRAPSMIPQKRDHSSQDDSDVEVIGGIEPAPKRKRGRPPKPKVSIDPNAPARKRGRPRKKAADLLAPYTGILRF</sequence>
<feature type="region of interest" description="Disordered" evidence="1">
    <location>
        <begin position="34"/>
        <end position="61"/>
    </location>
</feature>
<proteinExistence type="predicted"/>
<organism evidence="2 3">
    <name type="scientific">Favolaschia claudopus</name>
    <dbReference type="NCBI Taxonomy" id="2862362"/>
    <lineage>
        <taxon>Eukaryota</taxon>
        <taxon>Fungi</taxon>
        <taxon>Dikarya</taxon>
        <taxon>Basidiomycota</taxon>
        <taxon>Agaricomycotina</taxon>
        <taxon>Agaricomycetes</taxon>
        <taxon>Agaricomycetidae</taxon>
        <taxon>Agaricales</taxon>
        <taxon>Marasmiineae</taxon>
        <taxon>Mycenaceae</taxon>
        <taxon>Favolaschia</taxon>
    </lineage>
</organism>
<feature type="compositionally biased region" description="Basic residues" evidence="1">
    <location>
        <begin position="1150"/>
        <end position="1167"/>
    </location>
</feature>
<dbReference type="GO" id="GO:0003677">
    <property type="term" value="F:DNA binding"/>
    <property type="evidence" value="ECO:0007669"/>
    <property type="project" value="InterPro"/>
</dbReference>
<reference evidence="2 3" key="1">
    <citation type="journal article" date="2024" name="J Genomics">
        <title>Draft genome sequencing and assembly of Favolaschia claudopus CIRM-BRFM 2984 isolated from oak limbs.</title>
        <authorList>
            <person name="Navarro D."/>
            <person name="Drula E."/>
            <person name="Chaduli D."/>
            <person name="Cazenave R."/>
            <person name="Ahrendt S."/>
            <person name="Wang J."/>
            <person name="Lipzen A."/>
            <person name="Daum C."/>
            <person name="Barry K."/>
            <person name="Grigoriev I.V."/>
            <person name="Favel A."/>
            <person name="Rosso M.N."/>
            <person name="Martin F."/>
        </authorList>
    </citation>
    <scope>NUCLEOTIDE SEQUENCE [LARGE SCALE GENOMIC DNA]</scope>
    <source>
        <strain evidence="2 3">CIRM-BRFM 2984</strain>
    </source>
</reference>
<comment type="caution">
    <text evidence="2">The sequence shown here is derived from an EMBL/GenBank/DDBJ whole genome shotgun (WGS) entry which is preliminary data.</text>
</comment>
<feature type="compositionally biased region" description="Acidic residues" evidence="1">
    <location>
        <begin position="35"/>
        <end position="48"/>
    </location>
</feature>
<evidence type="ECO:0000313" key="2">
    <source>
        <dbReference type="EMBL" id="KAK7042648.1"/>
    </source>
</evidence>
<name>A0AAW0CVQ4_9AGAR</name>
<protein>
    <submittedName>
        <fullName evidence="2">2og-fe oxygenase</fullName>
    </submittedName>
</protein>
<keyword evidence="3" id="KW-1185">Reference proteome</keyword>